<protein>
    <recommendedName>
        <fullName evidence="1">aminodeoxychorismate synthase</fullName>
        <ecNumber evidence="1">2.6.1.85</ecNumber>
    </recommendedName>
</protein>
<feature type="domain" description="Chorismate-utilising enzyme C-terminal" evidence="3">
    <location>
        <begin position="167"/>
        <end position="423"/>
    </location>
</feature>
<dbReference type="InterPro" id="IPR006805">
    <property type="entry name" value="Anth_synth_I_N"/>
</dbReference>
<dbReference type="PRINTS" id="PR00095">
    <property type="entry name" value="ANTSNTHASEI"/>
</dbReference>
<evidence type="ECO:0000313" key="6">
    <source>
        <dbReference type="Proteomes" id="UP000829476"/>
    </source>
</evidence>
<dbReference type="Gene3D" id="3.60.120.10">
    <property type="entry name" value="Anthranilate synthase"/>
    <property type="match status" value="1"/>
</dbReference>
<evidence type="ECO:0000256" key="2">
    <source>
        <dbReference type="ARBA" id="ARBA00022679"/>
    </source>
</evidence>
<dbReference type="PANTHER" id="PTHR11236:SF18">
    <property type="entry name" value="AMINODEOXYCHORISMATE SYNTHASE"/>
    <property type="match status" value="1"/>
</dbReference>
<dbReference type="InterPro" id="IPR005802">
    <property type="entry name" value="ADC_synth_comp_1"/>
</dbReference>
<dbReference type="NCBIfam" id="TIGR00553">
    <property type="entry name" value="pabB"/>
    <property type="match status" value="1"/>
</dbReference>
<dbReference type="EC" id="2.6.1.85" evidence="1"/>
<feature type="domain" description="Anthranilate synthase component I N-terminal" evidence="4">
    <location>
        <begin position="78"/>
        <end position="118"/>
    </location>
</feature>
<dbReference type="SUPFAM" id="SSF56322">
    <property type="entry name" value="ADC synthase"/>
    <property type="match status" value="1"/>
</dbReference>
<dbReference type="EMBL" id="CP094326">
    <property type="protein sequence ID" value="UNY98482.1"/>
    <property type="molecule type" value="Genomic_DNA"/>
</dbReference>
<dbReference type="RefSeq" id="WP_242936888.1">
    <property type="nucleotide sequence ID" value="NZ_CP094326.1"/>
</dbReference>
<evidence type="ECO:0000256" key="1">
    <source>
        <dbReference type="ARBA" id="ARBA00013139"/>
    </source>
</evidence>
<keyword evidence="2 5" id="KW-0808">Transferase</keyword>
<dbReference type="InterPro" id="IPR005801">
    <property type="entry name" value="ADC_synthase"/>
</dbReference>
<accession>A0ABY3YKY1</accession>
<organism evidence="5 6">
    <name type="scientific">Zhouia spongiae</name>
    <dbReference type="NCBI Taxonomy" id="2202721"/>
    <lineage>
        <taxon>Bacteria</taxon>
        <taxon>Pseudomonadati</taxon>
        <taxon>Bacteroidota</taxon>
        <taxon>Flavobacteriia</taxon>
        <taxon>Flavobacteriales</taxon>
        <taxon>Flavobacteriaceae</taxon>
        <taxon>Zhouia</taxon>
    </lineage>
</organism>
<dbReference type="Pfam" id="PF00425">
    <property type="entry name" value="Chorismate_bind"/>
    <property type="match status" value="1"/>
</dbReference>
<reference evidence="5 6" key="1">
    <citation type="journal article" date="2018" name="Int. J. Syst. Evol. Microbiol.">
        <title>Zhouia spongiae sp. nov., isolated from a marine sponge.</title>
        <authorList>
            <person name="Zhuang L."/>
            <person name="Lin B."/>
            <person name="Qin F."/>
            <person name="Luo L."/>
        </authorList>
    </citation>
    <scope>NUCLEOTIDE SEQUENCE [LARGE SCALE GENOMIC DNA]</scope>
    <source>
        <strain evidence="5 6">HN-Y44</strain>
    </source>
</reference>
<dbReference type="Proteomes" id="UP000829476">
    <property type="component" value="Chromosome"/>
</dbReference>
<evidence type="ECO:0000259" key="3">
    <source>
        <dbReference type="Pfam" id="PF00425"/>
    </source>
</evidence>
<dbReference type="InterPro" id="IPR019999">
    <property type="entry name" value="Anth_synth_I-like"/>
</dbReference>
<keyword evidence="6" id="KW-1185">Reference proteome</keyword>
<keyword evidence="5" id="KW-0032">Aminotransferase</keyword>
<evidence type="ECO:0000259" key="4">
    <source>
        <dbReference type="Pfam" id="PF04715"/>
    </source>
</evidence>
<evidence type="ECO:0000313" key="5">
    <source>
        <dbReference type="EMBL" id="UNY98482.1"/>
    </source>
</evidence>
<dbReference type="GO" id="GO:0046820">
    <property type="term" value="F:4-amino-4-deoxychorismate synthase activity"/>
    <property type="evidence" value="ECO:0007669"/>
    <property type="project" value="UniProtKB-EC"/>
</dbReference>
<dbReference type="InterPro" id="IPR015890">
    <property type="entry name" value="Chorismate_C"/>
</dbReference>
<name>A0ABY3YKY1_9FLAO</name>
<dbReference type="Pfam" id="PF04715">
    <property type="entry name" value="Anth_synt_I_N"/>
    <property type="match status" value="1"/>
</dbReference>
<sequence length="440" mass="50810">MYRKTVKFTPEDIEVFKDKLLSWAQQFEEVAWLDSNNYHRRYSSFDSIMAFDALTSIQTDTYDAFEKLKEYQSVSHDWLFGYLSYDLKNDVENLKSGNFDGLEFPDLYFFQPKKIVTIKEGVAEFHYLPMVDDEVEADYEEINSFQESSTYETGNTGDVKIKLRIHKEEYMAKVKKMLDYIHRGDIYEASFCQEFYAEDTELAPLRSYKHLNEISKPPFATYLKIRDQYLLSASPERYLRKEGSKVLSQPIKGTAKRAQFLKADVQLVNSLRNNPKERSENIMIVDLVRNDLSRVAKKGTVEVEELCKVYTFEQVHQLISTVKAIVPDETNPIDIIKATFPMGSMTGAPKISAMKIIEELEETKRGLYSGTVGYFTPVGDFDFNVVIRSILYNATKKYISYSVGGAITARSIPEKEYEECLIKAKAMREVLEGKLNNQKV</sequence>
<dbReference type="PANTHER" id="PTHR11236">
    <property type="entry name" value="AMINOBENZOATE/ANTHRANILATE SYNTHASE"/>
    <property type="match status" value="1"/>
</dbReference>
<gene>
    <name evidence="5" type="primary">pabB</name>
    <name evidence="5" type="ORF">MQE36_15555</name>
</gene>
<proteinExistence type="predicted"/>